<dbReference type="EMBL" id="JAAIUW010000012">
    <property type="protein sequence ID" value="KAF7806153.1"/>
    <property type="molecule type" value="Genomic_DNA"/>
</dbReference>
<dbReference type="AlphaFoldDB" id="A0A834SKX2"/>
<organism evidence="1 2">
    <name type="scientific">Senna tora</name>
    <dbReference type="NCBI Taxonomy" id="362788"/>
    <lineage>
        <taxon>Eukaryota</taxon>
        <taxon>Viridiplantae</taxon>
        <taxon>Streptophyta</taxon>
        <taxon>Embryophyta</taxon>
        <taxon>Tracheophyta</taxon>
        <taxon>Spermatophyta</taxon>
        <taxon>Magnoliopsida</taxon>
        <taxon>eudicotyledons</taxon>
        <taxon>Gunneridae</taxon>
        <taxon>Pentapetalae</taxon>
        <taxon>rosids</taxon>
        <taxon>fabids</taxon>
        <taxon>Fabales</taxon>
        <taxon>Fabaceae</taxon>
        <taxon>Caesalpinioideae</taxon>
        <taxon>Cassia clade</taxon>
        <taxon>Senna</taxon>
    </lineage>
</organism>
<keyword evidence="2" id="KW-1185">Reference proteome</keyword>
<accession>A0A834SKX2</accession>
<protein>
    <submittedName>
        <fullName evidence="1">Uncharacterized protein</fullName>
    </submittedName>
</protein>
<dbReference type="Proteomes" id="UP000634136">
    <property type="component" value="Unassembled WGS sequence"/>
</dbReference>
<reference evidence="1" key="1">
    <citation type="submission" date="2020-09" db="EMBL/GenBank/DDBJ databases">
        <title>Genome-Enabled Discovery of Anthraquinone Biosynthesis in Senna tora.</title>
        <authorList>
            <person name="Kang S.-H."/>
            <person name="Pandey R.P."/>
            <person name="Lee C.-M."/>
            <person name="Sim J.-S."/>
            <person name="Jeong J.-T."/>
            <person name="Choi B.-S."/>
            <person name="Jung M."/>
            <person name="Ginzburg D."/>
            <person name="Zhao K."/>
            <person name="Won S.Y."/>
            <person name="Oh T.-J."/>
            <person name="Yu Y."/>
            <person name="Kim N.-H."/>
            <person name="Lee O.R."/>
            <person name="Lee T.-H."/>
            <person name="Bashyal P."/>
            <person name="Kim T.-S."/>
            <person name="Lee W.-H."/>
            <person name="Kawkins C."/>
            <person name="Kim C.-K."/>
            <person name="Kim J.S."/>
            <person name="Ahn B.O."/>
            <person name="Rhee S.Y."/>
            <person name="Sohng J.K."/>
        </authorList>
    </citation>
    <scope>NUCLEOTIDE SEQUENCE</scope>
    <source>
        <tissue evidence="1">Leaf</tissue>
    </source>
</reference>
<gene>
    <name evidence="1" type="ORF">G2W53_038314</name>
</gene>
<comment type="caution">
    <text evidence="1">The sequence shown here is derived from an EMBL/GenBank/DDBJ whole genome shotgun (WGS) entry which is preliminary data.</text>
</comment>
<name>A0A834SKX2_9FABA</name>
<proteinExistence type="predicted"/>
<evidence type="ECO:0000313" key="2">
    <source>
        <dbReference type="Proteomes" id="UP000634136"/>
    </source>
</evidence>
<sequence length="91" mass="10166">MSHIIASLPYLLGEKPRSLTADRGKAAATSFLHTSSISHNAFDRFRYLLDSVDASHPSLLSSPTFDSWVSAELNEFYFELEMQINDGALKM</sequence>
<evidence type="ECO:0000313" key="1">
    <source>
        <dbReference type="EMBL" id="KAF7806153.1"/>
    </source>
</evidence>